<evidence type="ECO:0000256" key="4">
    <source>
        <dbReference type="ARBA" id="ARBA00023163"/>
    </source>
</evidence>
<keyword evidence="1" id="KW-0808">Transferase</keyword>
<name>A0A100W9I3_MYCCR</name>
<dbReference type="EMBL" id="BCSY01000028">
    <property type="protein sequence ID" value="GAS93916.1"/>
    <property type="molecule type" value="Genomic_DNA"/>
</dbReference>
<dbReference type="InterPro" id="IPR029016">
    <property type="entry name" value="GAF-like_dom_sf"/>
</dbReference>
<organism evidence="6 7">
    <name type="scientific">Mycolicibacterium canariasense</name>
    <name type="common">Mycobacterium canariasense</name>
    <dbReference type="NCBI Taxonomy" id="228230"/>
    <lineage>
        <taxon>Bacteria</taxon>
        <taxon>Bacillati</taxon>
        <taxon>Actinomycetota</taxon>
        <taxon>Actinomycetes</taxon>
        <taxon>Mycobacteriales</taxon>
        <taxon>Mycobacteriaceae</taxon>
        <taxon>Mycolicibacterium</taxon>
    </lineage>
</organism>
<gene>
    <name evidence="6" type="ORF">RMCC_0882</name>
</gene>
<dbReference type="GO" id="GO:0003723">
    <property type="term" value="F:RNA binding"/>
    <property type="evidence" value="ECO:0007669"/>
    <property type="project" value="InterPro"/>
</dbReference>
<dbReference type="PROSITE" id="PS50921">
    <property type="entry name" value="ANTAR"/>
    <property type="match status" value="1"/>
</dbReference>
<dbReference type="SMART" id="SM01012">
    <property type="entry name" value="ANTAR"/>
    <property type="match status" value="1"/>
</dbReference>
<evidence type="ECO:0000313" key="7">
    <source>
        <dbReference type="Proteomes" id="UP000069443"/>
    </source>
</evidence>
<dbReference type="InterPro" id="IPR011006">
    <property type="entry name" value="CheY-like_superfamily"/>
</dbReference>
<dbReference type="GO" id="GO:0016301">
    <property type="term" value="F:kinase activity"/>
    <property type="evidence" value="ECO:0007669"/>
    <property type="project" value="UniProtKB-KW"/>
</dbReference>
<evidence type="ECO:0000313" key="6">
    <source>
        <dbReference type="EMBL" id="GAS93916.1"/>
    </source>
</evidence>
<dbReference type="InterPro" id="IPR036388">
    <property type="entry name" value="WH-like_DNA-bd_sf"/>
</dbReference>
<dbReference type="AlphaFoldDB" id="A0A100W9I3"/>
<keyword evidence="7" id="KW-1185">Reference proteome</keyword>
<dbReference type="Pfam" id="PF03861">
    <property type="entry name" value="ANTAR"/>
    <property type="match status" value="1"/>
</dbReference>
<evidence type="ECO:0000259" key="5">
    <source>
        <dbReference type="PROSITE" id="PS50921"/>
    </source>
</evidence>
<sequence>MPRGTLWDMSDLHGRALAARMGELARAVAVPTSTDEILSHVTSAAVELIPGVDTAGILLIAPGGKFESHATTSDLPHELDQLQRLFDEGPCLAAAVEDIMVRTDDFRTETRWPAYSAAAVKIGVLSGMSFRLYTADRTAGALNLFGFEPQAWDEDARTTGSVLAAHAAAAILAHRQGEQLQSALASRDRIGQAKGIIMERYNVDDVRAFDMIRRLSQESNARVVDIAERVIASRG</sequence>
<dbReference type="Pfam" id="PF13185">
    <property type="entry name" value="GAF_2"/>
    <property type="match status" value="1"/>
</dbReference>
<keyword evidence="2" id="KW-0418">Kinase</keyword>
<evidence type="ECO:0000256" key="1">
    <source>
        <dbReference type="ARBA" id="ARBA00022679"/>
    </source>
</evidence>
<feature type="domain" description="ANTAR" evidence="5">
    <location>
        <begin position="170"/>
        <end position="231"/>
    </location>
</feature>
<dbReference type="InterPro" id="IPR003018">
    <property type="entry name" value="GAF"/>
</dbReference>
<dbReference type="InterPro" id="IPR005561">
    <property type="entry name" value="ANTAR"/>
</dbReference>
<accession>A0A100W9I3</accession>
<proteinExistence type="predicted"/>
<evidence type="ECO:0000256" key="2">
    <source>
        <dbReference type="ARBA" id="ARBA00022777"/>
    </source>
</evidence>
<keyword evidence="3" id="KW-0805">Transcription regulation</keyword>
<comment type="caution">
    <text evidence="6">The sequence shown here is derived from an EMBL/GenBank/DDBJ whole genome shotgun (WGS) entry which is preliminary data.</text>
</comment>
<reference evidence="7" key="2">
    <citation type="submission" date="2016-02" db="EMBL/GenBank/DDBJ databases">
        <title>Draft genome sequence of five rapidly growing Mycobacterium species.</title>
        <authorList>
            <person name="Katahira K."/>
            <person name="Gotou Y."/>
            <person name="Iida K."/>
            <person name="Ogura Y."/>
            <person name="Hayashi T."/>
        </authorList>
    </citation>
    <scope>NUCLEOTIDE SEQUENCE [LARGE SCALE GENOMIC DNA]</scope>
    <source>
        <strain evidence="7">JCM15298</strain>
    </source>
</reference>
<reference evidence="7" key="1">
    <citation type="journal article" date="2016" name="Genome Announc.">
        <title>Draft Genome Sequences of Five Rapidly Growing Mycobacterium Species, M. thermoresistibile, M. fortuitum subsp. acetamidolyticum, M. canariasense, M. brisbanense, and M. novocastrense.</title>
        <authorList>
            <person name="Katahira K."/>
            <person name="Ogura Y."/>
            <person name="Gotoh Y."/>
            <person name="Hayashi T."/>
        </authorList>
    </citation>
    <scope>NUCLEOTIDE SEQUENCE [LARGE SCALE GENOMIC DNA]</scope>
    <source>
        <strain evidence="7">JCM15298</strain>
    </source>
</reference>
<dbReference type="InterPro" id="IPR012074">
    <property type="entry name" value="GAF_ANTAR"/>
</dbReference>
<dbReference type="SUPFAM" id="SSF52172">
    <property type="entry name" value="CheY-like"/>
    <property type="match status" value="1"/>
</dbReference>
<keyword evidence="4" id="KW-0804">Transcription</keyword>
<dbReference type="SUPFAM" id="SSF55781">
    <property type="entry name" value="GAF domain-like"/>
    <property type="match status" value="1"/>
</dbReference>
<dbReference type="Gene3D" id="1.10.10.10">
    <property type="entry name" value="Winged helix-like DNA-binding domain superfamily/Winged helix DNA-binding domain"/>
    <property type="match status" value="1"/>
</dbReference>
<dbReference type="STRING" id="228230.RMCC_0882"/>
<dbReference type="PIRSF" id="PIRSF036625">
    <property type="entry name" value="GAF_ANTAR"/>
    <property type="match status" value="1"/>
</dbReference>
<protein>
    <submittedName>
        <fullName evidence="6">Response regulator receiver and ANTAR domain protein</fullName>
    </submittedName>
</protein>
<dbReference type="Proteomes" id="UP000069443">
    <property type="component" value="Unassembled WGS sequence"/>
</dbReference>
<dbReference type="Gene3D" id="3.30.450.40">
    <property type="match status" value="1"/>
</dbReference>
<evidence type="ECO:0000256" key="3">
    <source>
        <dbReference type="ARBA" id="ARBA00023015"/>
    </source>
</evidence>